<dbReference type="EMBL" id="BMZS01000003">
    <property type="protein sequence ID" value="GHD46447.1"/>
    <property type="molecule type" value="Genomic_DNA"/>
</dbReference>
<evidence type="ECO:0000256" key="2">
    <source>
        <dbReference type="ARBA" id="ARBA00010145"/>
    </source>
</evidence>
<feature type="transmembrane region" description="Helical" evidence="8">
    <location>
        <begin position="199"/>
        <end position="219"/>
    </location>
</feature>
<reference evidence="9" key="2">
    <citation type="submission" date="2020-09" db="EMBL/GenBank/DDBJ databases">
        <authorList>
            <person name="Sun Q."/>
            <person name="Kim S."/>
        </authorList>
    </citation>
    <scope>NUCLEOTIDE SEQUENCE</scope>
    <source>
        <strain evidence="9">KCTC 42651</strain>
    </source>
</reference>
<comment type="subcellular location">
    <subcellularLocation>
        <location evidence="1">Cell membrane</location>
        <topology evidence="1">Multi-pass membrane protein</topology>
    </subcellularLocation>
</comment>
<sequence length="312" mass="32804">MEIILEIIVPVFGIVGIGYVAARLGWFRAEATKGLSSFVFDFAIPAMLFRTMATTELPHQIEWAYLVSYFGGGYGAWLIGSLASYLVFRRSGAEPAIAGMTAGFSNTVMLGVPLVLTALGDQATLPLFLIIAFHSWQLLSVVTIQAEAGLGAGQDMRSLPVNVIKGLVKNPIIIALLGGVLYNIAGLPLPHVVDTLTGTLGRAALPCAVFAMGASLAGYRIAGSVGEAGIGVVLKLVLHPILVWVLATHVFAVDPLWRDVAVILASLPVGINVYLMAQRYQAGIAPTVTAVLISTALSVLTVAGVLTLLEVR</sequence>
<dbReference type="InterPro" id="IPR038770">
    <property type="entry name" value="Na+/solute_symporter_sf"/>
</dbReference>
<accession>A0A918XQ96</accession>
<evidence type="ECO:0000256" key="6">
    <source>
        <dbReference type="ARBA" id="ARBA00022989"/>
    </source>
</evidence>
<feature type="transmembrane region" description="Helical" evidence="8">
    <location>
        <begin position="38"/>
        <end position="57"/>
    </location>
</feature>
<feature type="transmembrane region" description="Helical" evidence="8">
    <location>
        <begin position="63"/>
        <end position="88"/>
    </location>
</feature>
<dbReference type="RefSeq" id="WP_189988381.1">
    <property type="nucleotide sequence ID" value="NZ_BMZS01000003.1"/>
</dbReference>
<feature type="transmembrane region" description="Helical" evidence="8">
    <location>
        <begin position="7"/>
        <end position="26"/>
    </location>
</feature>
<evidence type="ECO:0000256" key="3">
    <source>
        <dbReference type="ARBA" id="ARBA00022448"/>
    </source>
</evidence>
<feature type="transmembrane region" description="Helical" evidence="8">
    <location>
        <begin position="287"/>
        <end position="309"/>
    </location>
</feature>
<feature type="transmembrane region" description="Helical" evidence="8">
    <location>
        <begin position="167"/>
        <end position="187"/>
    </location>
</feature>
<evidence type="ECO:0000256" key="7">
    <source>
        <dbReference type="ARBA" id="ARBA00023136"/>
    </source>
</evidence>
<keyword evidence="3" id="KW-0813">Transport</keyword>
<protein>
    <submittedName>
        <fullName evidence="9">Malonate transporter</fullName>
    </submittedName>
</protein>
<evidence type="ECO:0000256" key="4">
    <source>
        <dbReference type="ARBA" id="ARBA00022475"/>
    </source>
</evidence>
<evidence type="ECO:0000313" key="10">
    <source>
        <dbReference type="Proteomes" id="UP000630353"/>
    </source>
</evidence>
<keyword evidence="5 8" id="KW-0812">Transmembrane</keyword>
<dbReference type="Gene3D" id="1.20.1530.20">
    <property type="match status" value="1"/>
</dbReference>
<evidence type="ECO:0000256" key="8">
    <source>
        <dbReference type="SAM" id="Phobius"/>
    </source>
</evidence>
<dbReference type="AlphaFoldDB" id="A0A918XQ96"/>
<gene>
    <name evidence="9" type="ORF">GCM10017083_15570</name>
</gene>
<dbReference type="GO" id="GO:0055085">
    <property type="term" value="P:transmembrane transport"/>
    <property type="evidence" value="ECO:0007669"/>
    <property type="project" value="InterPro"/>
</dbReference>
<comment type="caution">
    <text evidence="9">The sequence shown here is derived from an EMBL/GenBank/DDBJ whole genome shotgun (WGS) entry which is preliminary data.</text>
</comment>
<reference evidence="9" key="1">
    <citation type="journal article" date="2014" name="Int. J. Syst. Evol. Microbiol.">
        <title>Complete genome sequence of Corynebacterium casei LMG S-19264T (=DSM 44701T), isolated from a smear-ripened cheese.</title>
        <authorList>
            <consortium name="US DOE Joint Genome Institute (JGI-PGF)"/>
            <person name="Walter F."/>
            <person name="Albersmeier A."/>
            <person name="Kalinowski J."/>
            <person name="Ruckert C."/>
        </authorList>
    </citation>
    <scope>NUCLEOTIDE SEQUENCE</scope>
    <source>
        <strain evidence="9">KCTC 42651</strain>
    </source>
</reference>
<dbReference type="InterPro" id="IPR004776">
    <property type="entry name" value="Mem_transp_PIN-like"/>
</dbReference>
<evidence type="ECO:0000313" key="9">
    <source>
        <dbReference type="EMBL" id="GHD46447.1"/>
    </source>
</evidence>
<dbReference type="Proteomes" id="UP000630353">
    <property type="component" value="Unassembled WGS sequence"/>
</dbReference>
<evidence type="ECO:0000256" key="5">
    <source>
        <dbReference type="ARBA" id="ARBA00022692"/>
    </source>
</evidence>
<feature type="transmembrane region" description="Helical" evidence="8">
    <location>
        <begin position="125"/>
        <end position="146"/>
    </location>
</feature>
<feature type="transmembrane region" description="Helical" evidence="8">
    <location>
        <begin position="100"/>
        <end position="119"/>
    </location>
</feature>
<organism evidence="9 10">
    <name type="scientific">Thalassobaculum fulvum</name>
    <dbReference type="NCBI Taxonomy" id="1633335"/>
    <lineage>
        <taxon>Bacteria</taxon>
        <taxon>Pseudomonadati</taxon>
        <taxon>Pseudomonadota</taxon>
        <taxon>Alphaproteobacteria</taxon>
        <taxon>Rhodospirillales</taxon>
        <taxon>Thalassobaculaceae</taxon>
        <taxon>Thalassobaculum</taxon>
    </lineage>
</organism>
<feature type="transmembrane region" description="Helical" evidence="8">
    <location>
        <begin position="231"/>
        <end position="250"/>
    </location>
</feature>
<dbReference type="Pfam" id="PF03547">
    <property type="entry name" value="Mem_trans"/>
    <property type="match status" value="1"/>
</dbReference>
<keyword evidence="10" id="KW-1185">Reference proteome</keyword>
<feature type="transmembrane region" description="Helical" evidence="8">
    <location>
        <begin position="256"/>
        <end position="275"/>
    </location>
</feature>
<dbReference type="GO" id="GO:0005886">
    <property type="term" value="C:plasma membrane"/>
    <property type="evidence" value="ECO:0007669"/>
    <property type="project" value="UniProtKB-SubCell"/>
</dbReference>
<keyword evidence="7 8" id="KW-0472">Membrane</keyword>
<dbReference type="PANTHER" id="PTHR36838">
    <property type="entry name" value="AUXIN EFFLUX CARRIER FAMILY PROTEIN"/>
    <property type="match status" value="1"/>
</dbReference>
<dbReference type="PANTHER" id="PTHR36838:SF3">
    <property type="entry name" value="TRANSPORTER AUXIN EFFLUX CARRIER EC FAMILY"/>
    <property type="match status" value="1"/>
</dbReference>
<keyword evidence="4" id="KW-1003">Cell membrane</keyword>
<evidence type="ECO:0000256" key="1">
    <source>
        <dbReference type="ARBA" id="ARBA00004651"/>
    </source>
</evidence>
<keyword evidence="6 8" id="KW-1133">Transmembrane helix</keyword>
<name>A0A918XQ96_9PROT</name>
<proteinExistence type="inferred from homology"/>
<comment type="similarity">
    <text evidence="2">Belongs to the auxin efflux carrier (TC 2.A.69) family.</text>
</comment>